<name>A0A4Y5P1I5_9CAUD</name>
<evidence type="ECO:0000313" key="1">
    <source>
        <dbReference type="EMBL" id="QCW23834.1"/>
    </source>
</evidence>
<protein>
    <submittedName>
        <fullName evidence="1">Uncharacterized protein</fullName>
    </submittedName>
</protein>
<accession>A0A4Y5P1I5</accession>
<gene>
    <name evidence="1" type="ORF">AAS21_gp096</name>
</gene>
<evidence type="ECO:0000313" key="2">
    <source>
        <dbReference type="Proteomes" id="UP000308921"/>
    </source>
</evidence>
<sequence>MINEDEGFMTETAINLVETVMFQIKFFMRDDTTQSVTAIVPTFSHQRFINDFKLFVEDAYEGIIGDSPESIYDVFTNLPELEFDITQIETGDIEWALYFPITGFPSWLEGYKLK</sequence>
<keyword evidence="2" id="KW-1185">Reference proteome</keyword>
<organism evidence="1 2">
    <name type="scientific">Pantoea phage vB_PagS_AAS21</name>
    <dbReference type="NCBI Taxonomy" id="2575261"/>
    <lineage>
        <taxon>Viruses</taxon>
        <taxon>Duplodnaviria</taxon>
        <taxon>Heunggongvirae</taxon>
        <taxon>Uroviricota</taxon>
        <taxon>Caudoviricetes</taxon>
        <taxon>Demerecviridae</taxon>
        <taxon>Keyvirus</taxon>
        <taxon>Keyvirus AAS21</taxon>
    </lineage>
</organism>
<dbReference type="EMBL" id="MK770119">
    <property type="protein sequence ID" value="QCW23834.1"/>
    <property type="molecule type" value="Genomic_DNA"/>
</dbReference>
<dbReference type="Proteomes" id="UP000308921">
    <property type="component" value="Segment"/>
</dbReference>
<reference evidence="1 2" key="1">
    <citation type="submission" date="2019-04" db="EMBL/GenBank/DDBJ databases">
        <title>Complete genome sequence of Pantoea bacteriophage vB_PagS_AAS21.</title>
        <authorList>
            <person name="Truncaite L."/>
            <person name="Simoliuniene M."/>
            <person name="Zajanckauskaite A."/>
            <person name="Meskys R."/>
            <person name="Simoliunas E."/>
        </authorList>
    </citation>
    <scope>NUCLEOTIDE SEQUENCE [LARGE SCALE GENOMIC DNA]</scope>
</reference>
<proteinExistence type="predicted"/>